<dbReference type="eggNOG" id="ENOG502RZNI">
    <property type="taxonomic scope" value="Eukaryota"/>
</dbReference>
<feature type="compositionally biased region" description="Basic and acidic residues" evidence="1">
    <location>
        <begin position="202"/>
        <end position="217"/>
    </location>
</feature>
<dbReference type="InterPro" id="IPR017923">
    <property type="entry name" value="TFIIS_N"/>
</dbReference>
<feature type="compositionally biased region" description="Basic and acidic residues" evidence="1">
    <location>
        <begin position="308"/>
        <end position="338"/>
    </location>
</feature>
<dbReference type="SUPFAM" id="SSF63748">
    <property type="entry name" value="Tudor/PWWP/MBT"/>
    <property type="match status" value="1"/>
</dbReference>
<dbReference type="EMBL" id="CM003143">
    <property type="protein sequence ID" value="KIS70112.1"/>
    <property type="molecule type" value="Genomic_DNA"/>
</dbReference>
<feature type="compositionally biased region" description="Low complexity" evidence="1">
    <location>
        <begin position="339"/>
        <end position="348"/>
    </location>
</feature>
<proteinExistence type="predicted"/>
<dbReference type="OrthoDB" id="62853at2759"/>
<feature type="compositionally biased region" description="Basic and acidic residues" evidence="1">
    <location>
        <begin position="163"/>
        <end position="193"/>
    </location>
</feature>
<gene>
    <name evidence="3" type="ORF">UMAG_05184</name>
</gene>
<dbReference type="Gene3D" id="1.20.930.10">
    <property type="entry name" value="Conserved domain common to transcription factors TFIIS, elongin A, CRSP70"/>
    <property type="match status" value="1"/>
</dbReference>
<dbReference type="SMART" id="SM00293">
    <property type="entry name" value="PWWP"/>
    <property type="match status" value="1"/>
</dbReference>
<organism evidence="3 4">
    <name type="scientific">Mycosarcoma maydis</name>
    <name type="common">Corn smut fungus</name>
    <name type="synonym">Ustilago maydis</name>
    <dbReference type="NCBI Taxonomy" id="5270"/>
    <lineage>
        <taxon>Eukaryota</taxon>
        <taxon>Fungi</taxon>
        <taxon>Dikarya</taxon>
        <taxon>Basidiomycota</taxon>
        <taxon>Ustilaginomycotina</taxon>
        <taxon>Ustilaginomycetes</taxon>
        <taxon>Ustilaginales</taxon>
        <taxon>Ustilaginaceae</taxon>
        <taxon>Mycosarcoma</taxon>
    </lineage>
</organism>
<evidence type="ECO:0000313" key="3">
    <source>
        <dbReference type="EMBL" id="KIS70112.1"/>
    </source>
</evidence>
<dbReference type="AlphaFoldDB" id="A0A0D1C9W9"/>
<feature type="domain" description="PWWP" evidence="2">
    <location>
        <begin position="22"/>
        <end position="87"/>
    </location>
</feature>
<dbReference type="FunCoup" id="A0A0D1C9W9">
    <property type="interactions" value="138"/>
</dbReference>
<keyword evidence="4" id="KW-1185">Reference proteome</keyword>
<dbReference type="Pfam" id="PF08711">
    <property type="entry name" value="Med26"/>
    <property type="match status" value="1"/>
</dbReference>
<dbReference type="Pfam" id="PF00855">
    <property type="entry name" value="PWWP"/>
    <property type="match status" value="1"/>
</dbReference>
<accession>A0A0D1C9W9</accession>
<dbReference type="OMA" id="WPVIVCD"/>
<dbReference type="Proteomes" id="UP000000561">
    <property type="component" value="Chromosome 4"/>
</dbReference>
<dbReference type="PROSITE" id="PS50812">
    <property type="entry name" value="PWWP"/>
    <property type="match status" value="1"/>
</dbReference>
<evidence type="ECO:0000256" key="1">
    <source>
        <dbReference type="SAM" id="MobiDB-lite"/>
    </source>
</evidence>
<feature type="region of interest" description="Disordered" evidence="1">
    <location>
        <begin position="134"/>
        <end position="219"/>
    </location>
</feature>
<sequence length="348" mass="38823">MSGTEKKSKEAQLNRTSHKFQVDDVVLAKVRGFPAWPGIVMADENVPSAVLKERPVAKHRDLYTIRFFPAADYHWAFSKDLELLNKDKIDSFLAGPNRKKGDLRQAYEIARDPQSWNEEQNTIVHRYEQSLLDAAEEEEENEDQLEEEGDEDGEPSSKKRKRAAETGKVRESADKRKKTKASEAAKSKPEKPVSKAVSATNGEDKSEESRDPETKKVKEWRHKVQKVFLGRDGTINAEDMPSADATFSTIEEYDGMTAEHLRSTKIGKVMKRVMQLADIPRDDEFHFKDRAETLCAKWGAIMAAGDAPKSEAAERAGEPAKENGDAAPHNEAESKSEAEAAPAPASEA</sequence>
<dbReference type="Gene3D" id="2.30.30.140">
    <property type="match status" value="1"/>
</dbReference>
<reference evidence="3 4" key="1">
    <citation type="journal article" date="2006" name="Nature">
        <title>Insights from the genome of the biotrophic fungal plant pathogen Ustilago maydis.</title>
        <authorList>
            <person name="Kamper J."/>
            <person name="Kahmann R."/>
            <person name="Bolker M."/>
            <person name="Ma L.J."/>
            <person name="Brefort T."/>
            <person name="Saville B.J."/>
            <person name="Banuett F."/>
            <person name="Kronstad J.W."/>
            <person name="Gold S.E."/>
            <person name="Muller O."/>
            <person name="Perlin M.H."/>
            <person name="Wosten H.A."/>
            <person name="de Vries R."/>
            <person name="Ruiz-Herrera J."/>
            <person name="Reynaga-Pena C.G."/>
            <person name="Snetselaar K."/>
            <person name="McCann M."/>
            <person name="Perez-Martin J."/>
            <person name="Feldbrugge M."/>
            <person name="Basse C.W."/>
            <person name="Steinberg G."/>
            <person name="Ibeas J.I."/>
            <person name="Holloman W."/>
            <person name="Guzman P."/>
            <person name="Farman M."/>
            <person name="Stajich J.E."/>
            <person name="Sentandreu R."/>
            <person name="Gonzalez-Prieto J.M."/>
            <person name="Kennell J.C."/>
            <person name="Molina L."/>
            <person name="Schirawski J."/>
            <person name="Mendoza-Mendoza A."/>
            <person name="Greilinger D."/>
            <person name="Munch K."/>
            <person name="Rossel N."/>
            <person name="Scherer M."/>
            <person name="Vranes M."/>
            <person name="Ladendorf O."/>
            <person name="Vincon V."/>
            <person name="Fuchs U."/>
            <person name="Sandrock B."/>
            <person name="Meng S."/>
            <person name="Ho E.C."/>
            <person name="Cahill M.J."/>
            <person name="Boyce K.J."/>
            <person name="Klose J."/>
            <person name="Klosterman S.J."/>
            <person name="Deelstra H.J."/>
            <person name="Ortiz-Castellanos L."/>
            <person name="Li W."/>
            <person name="Sanchez-Alonso P."/>
            <person name="Schreier P.H."/>
            <person name="Hauser-Hahn I."/>
            <person name="Vaupel M."/>
            <person name="Koopmann E."/>
            <person name="Friedrich G."/>
            <person name="Voss H."/>
            <person name="Schluter T."/>
            <person name="Margolis J."/>
            <person name="Platt D."/>
            <person name="Swimmer C."/>
            <person name="Gnirke A."/>
            <person name="Chen F."/>
            <person name="Vysotskaia V."/>
            <person name="Mannhaupt G."/>
            <person name="Guldener U."/>
            <person name="Munsterkotter M."/>
            <person name="Haase D."/>
            <person name="Oesterheld M."/>
            <person name="Mewes H.W."/>
            <person name="Mauceli E.W."/>
            <person name="DeCaprio D."/>
            <person name="Wade C.M."/>
            <person name="Butler J."/>
            <person name="Young S."/>
            <person name="Jaffe D.B."/>
            <person name="Calvo S."/>
            <person name="Nusbaum C."/>
            <person name="Galagan J."/>
            <person name="Birren B.W."/>
        </authorList>
    </citation>
    <scope>NUCLEOTIDE SEQUENCE [LARGE SCALE GENOMIC DNA]</scope>
    <source>
        <strain evidence="4">DSM 14603 / FGSC 9021 / UM521</strain>
    </source>
</reference>
<dbReference type="STRING" id="237631.A0A0D1C9W9"/>
<dbReference type="VEuPathDB" id="FungiDB:UMAG_05184"/>
<dbReference type="GeneID" id="23565143"/>
<evidence type="ECO:0000313" key="4">
    <source>
        <dbReference type="Proteomes" id="UP000000561"/>
    </source>
</evidence>
<dbReference type="RefSeq" id="XP_011388233.1">
    <property type="nucleotide sequence ID" value="XM_011389931.1"/>
</dbReference>
<name>A0A0D1C9W9_MYCMD</name>
<dbReference type="CDD" id="cd05840">
    <property type="entry name" value="PWWP_ScIOC4-like"/>
    <property type="match status" value="1"/>
</dbReference>
<evidence type="ECO:0000259" key="2">
    <source>
        <dbReference type="PROSITE" id="PS50812"/>
    </source>
</evidence>
<dbReference type="InterPro" id="IPR000313">
    <property type="entry name" value="PWWP_dom"/>
</dbReference>
<feature type="compositionally biased region" description="Acidic residues" evidence="1">
    <location>
        <begin position="134"/>
        <end position="154"/>
    </location>
</feature>
<feature type="region of interest" description="Disordered" evidence="1">
    <location>
        <begin position="306"/>
        <end position="348"/>
    </location>
</feature>
<protein>
    <recommendedName>
        <fullName evidence="2">PWWP domain-containing protein</fullName>
    </recommendedName>
</protein>
<dbReference type="InterPro" id="IPR035441">
    <property type="entry name" value="TFIIS/LEDGF_dom_sf"/>
</dbReference>
<dbReference type="KEGG" id="uma:UMAG_05184"/>
<dbReference type="InParanoid" id="A0A0D1C9W9"/>
<dbReference type="InterPro" id="IPR035503">
    <property type="entry name" value="IOC4-like_PWWP"/>
</dbReference>